<proteinExistence type="inferred from homology"/>
<keyword evidence="4 6" id="KW-0560">Oxidoreductase</keyword>
<evidence type="ECO:0000256" key="2">
    <source>
        <dbReference type="ARBA" id="ARBA00008056"/>
    </source>
</evidence>
<evidence type="ECO:0000256" key="1">
    <source>
        <dbReference type="ARBA" id="ARBA00001962"/>
    </source>
</evidence>
<dbReference type="AlphaFoldDB" id="A0A9R0Z642"/>
<name>A0A9R0Z642_TRITD</name>
<evidence type="ECO:0000256" key="7">
    <source>
        <dbReference type="SAM" id="MobiDB-lite"/>
    </source>
</evidence>
<dbReference type="InterPro" id="IPR044861">
    <property type="entry name" value="IPNS-like_FE2OG_OXY"/>
</dbReference>
<dbReference type="EMBL" id="LT934123">
    <property type="protein sequence ID" value="VAI71048.1"/>
    <property type="molecule type" value="Genomic_DNA"/>
</dbReference>
<evidence type="ECO:0000256" key="5">
    <source>
        <dbReference type="ARBA" id="ARBA00023004"/>
    </source>
</evidence>
<dbReference type="InterPro" id="IPR005123">
    <property type="entry name" value="Oxoglu/Fe-dep_dioxygenase_dom"/>
</dbReference>
<dbReference type="Pfam" id="PF14226">
    <property type="entry name" value="DIOX_N"/>
    <property type="match status" value="1"/>
</dbReference>
<feature type="compositionally biased region" description="Polar residues" evidence="7">
    <location>
        <begin position="1"/>
        <end position="14"/>
    </location>
</feature>
<keyword evidence="5 6" id="KW-0408">Iron</keyword>
<comment type="similarity">
    <text evidence="2 6">Belongs to the iron/ascorbate-dependent oxidoreductase family.</text>
</comment>
<gene>
    <name evidence="9" type="ORF">TRITD_7Av1G041610</name>
</gene>
<evidence type="ECO:0000313" key="10">
    <source>
        <dbReference type="Proteomes" id="UP000324705"/>
    </source>
</evidence>
<dbReference type="SUPFAM" id="SSF51197">
    <property type="entry name" value="Clavaminate synthase-like"/>
    <property type="match status" value="2"/>
</dbReference>
<dbReference type="Gene3D" id="2.60.120.330">
    <property type="entry name" value="B-lactam Antibiotic, Isopenicillin N Synthase, Chain"/>
    <property type="match status" value="2"/>
</dbReference>
<dbReference type="InterPro" id="IPR026992">
    <property type="entry name" value="DIOX_N"/>
</dbReference>
<dbReference type="PROSITE" id="PS51471">
    <property type="entry name" value="FE2OG_OXY"/>
    <property type="match status" value="1"/>
</dbReference>
<evidence type="ECO:0000259" key="8">
    <source>
        <dbReference type="PROSITE" id="PS51471"/>
    </source>
</evidence>
<feature type="domain" description="Fe2OG dioxygenase" evidence="8">
    <location>
        <begin position="163"/>
        <end position="305"/>
    </location>
</feature>
<evidence type="ECO:0000256" key="4">
    <source>
        <dbReference type="ARBA" id="ARBA00023002"/>
    </source>
</evidence>
<dbReference type="GO" id="GO:0046872">
    <property type="term" value="F:metal ion binding"/>
    <property type="evidence" value="ECO:0007669"/>
    <property type="project" value="UniProtKB-KW"/>
</dbReference>
<dbReference type="Gramene" id="TRITD7Av1G041610.5">
    <property type="protein sequence ID" value="TRITD7Av1G041610.5"/>
    <property type="gene ID" value="TRITD7Av1G041610"/>
</dbReference>
<organism evidence="9 10">
    <name type="scientific">Triticum turgidum subsp. durum</name>
    <name type="common">Durum wheat</name>
    <name type="synonym">Triticum durum</name>
    <dbReference type="NCBI Taxonomy" id="4567"/>
    <lineage>
        <taxon>Eukaryota</taxon>
        <taxon>Viridiplantae</taxon>
        <taxon>Streptophyta</taxon>
        <taxon>Embryophyta</taxon>
        <taxon>Tracheophyta</taxon>
        <taxon>Spermatophyta</taxon>
        <taxon>Magnoliopsida</taxon>
        <taxon>Liliopsida</taxon>
        <taxon>Poales</taxon>
        <taxon>Poaceae</taxon>
        <taxon>BOP clade</taxon>
        <taxon>Pooideae</taxon>
        <taxon>Triticodae</taxon>
        <taxon>Triticeae</taxon>
        <taxon>Triticinae</taxon>
        <taxon>Triticum</taxon>
    </lineage>
</organism>
<dbReference type="InterPro" id="IPR027443">
    <property type="entry name" value="IPNS-like_sf"/>
</dbReference>
<dbReference type="InterPro" id="IPR050295">
    <property type="entry name" value="Plant_2OG-oxidoreductases"/>
</dbReference>
<keyword evidence="10" id="KW-1185">Reference proteome</keyword>
<dbReference type="PANTHER" id="PTHR47991">
    <property type="entry name" value="OXOGLUTARATE/IRON-DEPENDENT DIOXYGENASE"/>
    <property type="match status" value="1"/>
</dbReference>
<evidence type="ECO:0000313" key="9">
    <source>
        <dbReference type="EMBL" id="VAI71048.1"/>
    </source>
</evidence>
<reference evidence="9 10" key="1">
    <citation type="submission" date="2017-09" db="EMBL/GenBank/DDBJ databases">
        <authorList>
            <consortium name="International Durum Wheat Genome Sequencing Consortium (IDWGSC)"/>
            <person name="Milanesi L."/>
        </authorList>
    </citation>
    <scope>NUCLEOTIDE SEQUENCE [LARGE SCALE GENOMIC DNA]</scope>
    <source>
        <strain evidence="10">cv. Svevo</strain>
    </source>
</reference>
<dbReference type="Pfam" id="PF03171">
    <property type="entry name" value="2OG-FeII_Oxy"/>
    <property type="match status" value="1"/>
</dbReference>
<evidence type="ECO:0000256" key="3">
    <source>
        <dbReference type="ARBA" id="ARBA00022723"/>
    </source>
</evidence>
<accession>A0A9R0Z642</accession>
<comment type="cofactor">
    <cofactor evidence="1">
        <name>Fe cation</name>
        <dbReference type="ChEBI" id="CHEBI:24875"/>
    </cofactor>
</comment>
<keyword evidence="3 6" id="KW-0479">Metal-binding</keyword>
<dbReference type="GO" id="GO:0016491">
    <property type="term" value="F:oxidoreductase activity"/>
    <property type="evidence" value="ECO:0007669"/>
    <property type="project" value="UniProtKB-KW"/>
</dbReference>
<evidence type="ECO:0000256" key="6">
    <source>
        <dbReference type="RuleBase" id="RU003682"/>
    </source>
</evidence>
<feature type="region of interest" description="Disordered" evidence="7">
    <location>
        <begin position="1"/>
        <end position="25"/>
    </location>
</feature>
<protein>
    <recommendedName>
        <fullName evidence="8">Fe2OG dioxygenase domain-containing protein</fullName>
    </recommendedName>
</protein>
<sequence>MESTGGARPTSTVQELAGAHGKPDVPARYVSRSHHENGQHPTAAPVPVIDIGRLFKQEGAAAADGEEAKLRQALESWGLFLGYGTDRVSSAEQILDWSDRLYLRVEPEDERSLALWPAHPQTFMNLLHEFTTKCRVVKDGLVQAMARLLGLDDDYIMDQFGEKADTYARFSYYPECPRPELVFGLKPHSDGSVLTVLMVDDTIGGLQILRDGVWFDVPIVPHTLLINIGDQTEELAGALAAPVVPARYVVRGQHDHDQQPATAVVAPIPVIDLGRLFKLDDTTASAEEAAKLRLALESWGLFLVTNHGVDAAVMDGMMAASREFFQRPPEEKQRYTNLIGGERFQLEGYGTDQVSSPDQILDWSDRLFLKVEPEDERSLALWPAHPETFR</sequence>
<dbReference type="Proteomes" id="UP000324705">
    <property type="component" value="Chromosome 7A"/>
</dbReference>